<evidence type="ECO:0000256" key="3">
    <source>
        <dbReference type="ARBA" id="ARBA00022679"/>
    </source>
</evidence>
<feature type="domain" description="Glycosyl transferase family 1" evidence="5">
    <location>
        <begin position="288"/>
        <end position="432"/>
    </location>
</feature>
<proteinExistence type="predicted"/>
<dbReference type="Pfam" id="PF00534">
    <property type="entry name" value="Glycos_transf_1"/>
    <property type="match status" value="1"/>
</dbReference>
<comment type="caution">
    <text evidence="7">The sequence shown here is derived from an EMBL/GenBank/DDBJ whole genome shotgun (WGS) entry which is preliminary data.</text>
</comment>
<keyword evidence="3" id="KW-0808">Transferase</keyword>
<dbReference type="Proteomes" id="UP001429745">
    <property type="component" value="Unassembled WGS sequence"/>
</dbReference>
<keyword evidence="8" id="KW-1185">Reference proteome</keyword>
<dbReference type="InterPro" id="IPR028098">
    <property type="entry name" value="Glyco_trans_4-like_N"/>
</dbReference>
<evidence type="ECO:0000313" key="7">
    <source>
        <dbReference type="EMBL" id="NLP84646.1"/>
    </source>
</evidence>
<dbReference type="EMBL" id="JABACI010000004">
    <property type="protein sequence ID" value="NLP84646.1"/>
    <property type="molecule type" value="Genomic_DNA"/>
</dbReference>
<dbReference type="InterPro" id="IPR001296">
    <property type="entry name" value="Glyco_trans_1"/>
</dbReference>
<evidence type="ECO:0000259" key="5">
    <source>
        <dbReference type="Pfam" id="PF00534"/>
    </source>
</evidence>
<feature type="compositionally biased region" description="Basic and acidic residues" evidence="4">
    <location>
        <begin position="223"/>
        <end position="254"/>
    </location>
</feature>
<dbReference type="Gene3D" id="3.40.50.2000">
    <property type="entry name" value="Glycogen Phosphorylase B"/>
    <property type="match status" value="2"/>
</dbReference>
<accession>A0ABX1KC90</accession>
<dbReference type="PANTHER" id="PTHR45947:SF3">
    <property type="entry name" value="SULFOQUINOVOSYL TRANSFERASE SQD2"/>
    <property type="match status" value="1"/>
</dbReference>
<protein>
    <recommendedName>
        <fullName evidence="1">D-inositol 3-phosphate glycosyltransferase</fullName>
    </recommendedName>
</protein>
<evidence type="ECO:0000259" key="6">
    <source>
        <dbReference type="Pfam" id="PF13439"/>
    </source>
</evidence>
<dbReference type="RefSeq" id="WP_168913138.1">
    <property type="nucleotide sequence ID" value="NZ_JABACI010000004.1"/>
</dbReference>
<dbReference type="SUPFAM" id="SSF53756">
    <property type="entry name" value="UDP-Glycosyltransferase/glycogen phosphorylase"/>
    <property type="match status" value="1"/>
</dbReference>
<organism evidence="7 8">
    <name type="scientific">Microbacterium salsuginis</name>
    <dbReference type="NCBI Taxonomy" id="2722803"/>
    <lineage>
        <taxon>Bacteria</taxon>
        <taxon>Bacillati</taxon>
        <taxon>Actinomycetota</taxon>
        <taxon>Actinomycetes</taxon>
        <taxon>Micrococcales</taxon>
        <taxon>Microbacteriaceae</taxon>
        <taxon>Microbacterium</taxon>
    </lineage>
</organism>
<evidence type="ECO:0000256" key="2">
    <source>
        <dbReference type="ARBA" id="ARBA00022676"/>
    </source>
</evidence>
<evidence type="ECO:0000256" key="4">
    <source>
        <dbReference type="SAM" id="MobiDB-lite"/>
    </source>
</evidence>
<reference evidence="7 8" key="1">
    <citation type="submission" date="2020-04" db="EMBL/GenBank/DDBJ databases">
        <title>CFH 90308 Microbacterium sp.</title>
        <authorList>
            <person name="Nie G."/>
            <person name="Ming H."/>
            <person name="Xia T."/>
        </authorList>
    </citation>
    <scope>NUCLEOTIDE SEQUENCE [LARGE SCALE GENOMIC DNA]</scope>
    <source>
        <strain evidence="7 8">CFH 90308</strain>
    </source>
</reference>
<dbReference type="Pfam" id="PF13439">
    <property type="entry name" value="Glyco_transf_4"/>
    <property type="match status" value="1"/>
</dbReference>
<feature type="region of interest" description="Disordered" evidence="4">
    <location>
        <begin position="218"/>
        <end position="283"/>
    </location>
</feature>
<sequence length="473" mass="50943">MHVVMFGDQHAETLGGAQVSMRLQRRFLEKAGHTVTIVAPAMHVPRGRSAPADSAYLDVPSIPVTLDREYSMSWPGRRTDRWVDAALQGRPPVDVVHVQADFWGALIGYRFARRHRTPIVHTMHNRLDVGIEATAPFPKLVLRVLNAWQRRVLGVASESTPGRDGWSYLRRFAERADAVTAPSAHFARRLEQHGVVPQSAPAVDVIWNGIDDDLLDGILADPAHPDAGHPDPAHPDPAHPEPAHPDAGRSDGRRPAPARPDAKTPVGDATRRPAASVPGVSASRAGVFAREGRPRFVWLGRMSPEKRLLPFLEAVAASGVDAEVELIGGGGQLRAARRLIEKLRPRATVVFAGRVPYAETLRKIARADAVVQTSIGFETQGMTIFEAAALGTPSVVSDPDLAAELGDGYWPVGEAFPNGIADASVHALADALRAAASDIAAGAPAVPDPTIRERFRQSSRTAAMIEVYERVSA</sequence>
<dbReference type="InterPro" id="IPR050194">
    <property type="entry name" value="Glycosyltransferase_grp1"/>
</dbReference>
<gene>
    <name evidence="7" type="ORF">HF576_12370</name>
</gene>
<dbReference type="PANTHER" id="PTHR45947">
    <property type="entry name" value="SULFOQUINOVOSYL TRANSFERASE SQD2"/>
    <property type="match status" value="1"/>
</dbReference>
<name>A0ABX1KC90_9MICO</name>
<evidence type="ECO:0000313" key="8">
    <source>
        <dbReference type="Proteomes" id="UP001429745"/>
    </source>
</evidence>
<keyword evidence="2" id="KW-0328">Glycosyltransferase</keyword>
<evidence type="ECO:0000256" key="1">
    <source>
        <dbReference type="ARBA" id="ARBA00021292"/>
    </source>
</evidence>
<feature type="domain" description="Glycosyltransferase subfamily 4-like N-terminal" evidence="6">
    <location>
        <begin position="15"/>
        <end position="213"/>
    </location>
</feature>